<comment type="caution">
    <text evidence="3">The sequence shown here is derived from an EMBL/GenBank/DDBJ whole genome shotgun (WGS) entry which is preliminary data.</text>
</comment>
<protein>
    <recommendedName>
        <fullName evidence="5">Type IV secretion system protein</fullName>
    </recommendedName>
</protein>
<gene>
    <name evidence="3" type="ORF">GYA27_03330</name>
</gene>
<evidence type="ECO:0000313" key="4">
    <source>
        <dbReference type="Proteomes" id="UP000526033"/>
    </source>
</evidence>
<feature type="transmembrane region" description="Helical" evidence="1">
    <location>
        <begin position="244"/>
        <end position="268"/>
    </location>
</feature>
<sequence>MSKRLAQSILSLSFVALLSVFAPAAHAQLNVCNPPQSIFQKLQDSFDRNIRETAINHATSLVVDWTFSSATGVELSEYMGCSTYLSEQMQGADLADMRNRVASYDCGQTDTTTCQNVMNQYAFDANGNYDRERFAQGKVSGSALGLAYALDNSLKYEPLPVNTAYFFKDYAYRLPIVGEKVLAADVDYRHTLINSVLGIWKITRNAAYALMAIIMLYVGITIIMRKQINQKVVVTVQYSLPKIILALVLIAFSYPIGALMASLAWSLFYSADDIIRTLGQASGAVDPTLWTGIFKSVGGILLLVLLFIISTGGISIVLVVLLVILAVVTIGLNVVANFKALMLYLKMLISIITAPITFAIGAIPGNEDKTMEWFKQMASYGLGVFAISVCIKLVHMFGVTAIRDSFNQNMFAGAMFGVFGFLFIFIYGYTFAIKAPEKIERAIMGPKKR</sequence>
<evidence type="ECO:0000256" key="1">
    <source>
        <dbReference type="SAM" id="Phobius"/>
    </source>
</evidence>
<dbReference type="Proteomes" id="UP000526033">
    <property type="component" value="Unassembled WGS sequence"/>
</dbReference>
<feature type="chain" id="PRO_5030661908" description="Type IV secretion system protein" evidence="2">
    <location>
        <begin position="28"/>
        <end position="449"/>
    </location>
</feature>
<evidence type="ECO:0000313" key="3">
    <source>
        <dbReference type="EMBL" id="NMB70204.1"/>
    </source>
</evidence>
<feature type="transmembrane region" description="Helical" evidence="1">
    <location>
        <begin position="342"/>
        <end position="365"/>
    </location>
</feature>
<accession>A0A7X9HGS4</accession>
<name>A0A7X9HGS4_UNCKA</name>
<keyword evidence="1" id="KW-1133">Transmembrane helix</keyword>
<feature type="transmembrane region" description="Helical" evidence="1">
    <location>
        <begin position="206"/>
        <end position="224"/>
    </location>
</feature>
<reference evidence="3 4" key="1">
    <citation type="journal article" date="2020" name="Biotechnol. Biofuels">
        <title>New insights from the biogas microbiome by comprehensive genome-resolved metagenomics of nearly 1600 species originating from multiple anaerobic digesters.</title>
        <authorList>
            <person name="Campanaro S."/>
            <person name="Treu L."/>
            <person name="Rodriguez-R L.M."/>
            <person name="Kovalovszki A."/>
            <person name="Ziels R.M."/>
            <person name="Maus I."/>
            <person name="Zhu X."/>
            <person name="Kougias P.G."/>
            <person name="Basile A."/>
            <person name="Luo G."/>
            <person name="Schluter A."/>
            <person name="Konstantinidis K.T."/>
            <person name="Angelidaki I."/>
        </authorList>
    </citation>
    <scope>NUCLEOTIDE SEQUENCE [LARGE SCALE GENOMIC DNA]</scope>
    <source>
        <strain evidence="3">AS27yjCOA_165</strain>
    </source>
</reference>
<feature type="signal peptide" evidence="2">
    <location>
        <begin position="1"/>
        <end position="27"/>
    </location>
</feature>
<evidence type="ECO:0008006" key="5">
    <source>
        <dbReference type="Google" id="ProtNLM"/>
    </source>
</evidence>
<feature type="transmembrane region" description="Helical" evidence="1">
    <location>
        <begin position="316"/>
        <end position="336"/>
    </location>
</feature>
<keyword evidence="1" id="KW-0812">Transmembrane</keyword>
<keyword evidence="1" id="KW-0472">Membrane</keyword>
<feature type="transmembrane region" description="Helical" evidence="1">
    <location>
        <begin position="410"/>
        <end position="432"/>
    </location>
</feature>
<keyword evidence="2" id="KW-0732">Signal</keyword>
<feature type="transmembrane region" description="Helical" evidence="1">
    <location>
        <begin position="288"/>
        <end position="309"/>
    </location>
</feature>
<organism evidence="3 4">
    <name type="scientific">candidate division WWE3 bacterium</name>
    <dbReference type="NCBI Taxonomy" id="2053526"/>
    <lineage>
        <taxon>Bacteria</taxon>
        <taxon>Katanobacteria</taxon>
    </lineage>
</organism>
<proteinExistence type="predicted"/>
<evidence type="ECO:0000256" key="2">
    <source>
        <dbReference type="SAM" id="SignalP"/>
    </source>
</evidence>
<feature type="transmembrane region" description="Helical" evidence="1">
    <location>
        <begin position="377"/>
        <end position="398"/>
    </location>
</feature>
<dbReference type="AlphaFoldDB" id="A0A7X9HGS4"/>
<dbReference type="EMBL" id="JAAZNL010000039">
    <property type="protein sequence ID" value="NMB70204.1"/>
    <property type="molecule type" value="Genomic_DNA"/>
</dbReference>